<keyword evidence="7" id="KW-0411">Iron-sulfur</keyword>
<dbReference type="Gene3D" id="1.10.260.50">
    <property type="match status" value="1"/>
</dbReference>
<sequence>MTARGERPVDLDSSATTPVSRRVLEKMIPYFREEYGNPSSPYDAGERAKMAVTEARLAVASFLGAESREIVFTSGGTESNQAAVRSSLLQRPDRRTVVLSAIEHSSILGLADEFERNGYRVRRVRPRPDGRIEAEDVDEAVTTDTALVAVMWVNNETGAIAPVGTIGEIAHRKGALFHCDGVAAVGKVPVDLSAVGIDSLSLSAHKIYGPKGAGALFVRRTEAFHPLIPGSQERKRRGGTENVPGIVGLGEATREAMDFLSSGVEPVKRLRDRFEHGVLQMFPGARRNAPAEEAVRAPHMTNLLFPGIPGEKLLWFLGKKGIRVSMGSACSAGSVEPSHVLLSMGLTREEALSSLRFSLGRQVTEADIDRTLAVLSEMAVTVGRRVS</sequence>
<dbReference type="RefSeq" id="WP_180271590.1">
    <property type="nucleotide sequence ID" value="NZ_OBMB01000001.1"/>
</dbReference>
<dbReference type="InterPro" id="IPR000192">
    <property type="entry name" value="Aminotrans_V_dom"/>
</dbReference>
<protein>
    <submittedName>
        <fullName evidence="10">Cysteine desulfurase</fullName>
        <ecNumber evidence="10">2.8.1.7</ecNumber>
    </submittedName>
</protein>
<reference evidence="10" key="1">
    <citation type="submission" date="2017-12" db="EMBL/GenBank/DDBJ databases">
        <authorList>
            <consortium name="SysMetEx"/>
        </authorList>
    </citation>
    <scope>NUCLEOTIDE SEQUENCE</scope>
    <source>
        <strain evidence="10">Pb_238</strain>
    </source>
</reference>
<proteinExistence type="inferred from homology"/>
<evidence type="ECO:0000259" key="9">
    <source>
        <dbReference type="Pfam" id="PF00266"/>
    </source>
</evidence>
<evidence type="ECO:0000256" key="8">
    <source>
        <dbReference type="ARBA" id="ARBA00050776"/>
    </source>
</evidence>
<evidence type="ECO:0000256" key="5">
    <source>
        <dbReference type="ARBA" id="ARBA00022898"/>
    </source>
</evidence>
<evidence type="ECO:0000256" key="1">
    <source>
        <dbReference type="ARBA" id="ARBA00001933"/>
    </source>
</evidence>
<keyword evidence="6" id="KW-0408">Iron</keyword>
<keyword evidence="5" id="KW-0663">Pyridoxal phosphate</keyword>
<dbReference type="InterPro" id="IPR015424">
    <property type="entry name" value="PyrdxlP-dep_Trfase"/>
</dbReference>
<name>A0A2I2MH43_9BACT</name>
<accession>A0A2I2MH43</accession>
<dbReference type="GO" id="GO:0051536">
    <property type="term" value="F:iron-sulfur cluster binding"/>
    <property type="evidence" value="ECO:0007669"/>
    <property type="project" value="UniProtKB-KW"/>
</dbReference>
<comment type="catalytic activity">
    <reaction evidence="8">
        <text>(sulfur carrier)-H + L-cysteine = (sulfur carrier)-SH + L-alanine</text>
        <dbReference type="Rhea" id="RHEA:43892"/>
        <dbReference type="Rhea" id="RHEA-COMP:14737"/>
        <dbReference type="Rhea" id="RHEA-COMP:14739"/>
        <dbReference type="ChEBI" id="CHEBI:29917"/>
        <dbReference type="ChEBI" id="CHEBI:35235"/>
        <dbReference type="ChEBI" id="CHEBI:57972"/>
        <dbReference type="ChEBI" id="CHEBI:64428"/>
        <dbReference type="EC" id="2.8.1.7"/>
    </reaction>
</comment>
<feature type="domain" description="Aminotransferase class V" evidence="9">
    <location>
        <begin position="11"/>
        <end position="370"/>
    </location>
</feature>
<gene>
    <name evidence="10" type="ORF">LFTS_01173</name>
</gene>
<dbReference type="InterPro" id="IPR015422">
    <property type="entry name" value="PyrdxlP-dep_Trfase_small"/>
</dbReference>
<dbReference type="AlphaFoldDB" id="A0A2I2MH43"/>
<keyword evidence="3 10" id="KW-0808">Transferase</keyword>
<evidence type="ECO:0000256" key="2">
    <source>
        <dbReference type="ARBA" id="ARBA00006490"/>
    </source>
</evidence>
<dbReference type="InterPro" id="IPR015421">
    <property type="entry name" value="PyrdxlP-dep_Trfase_major"/>
</dbReference>
<comment type="cofactor">
    <cofactor evidence="1">
        <name>pyridoxal 5'-phosphate</name>
        <dbReference type="ChEBI" id="CHEBI:597326"/>
    </cofactor>
</comment>
<dbReference type="Gene3D" id="3.90.1150.10">
    <property type="entry name" value="Aspartate Aminotransferase, domain 1"/>
    <property type="match status" value="1"/>
</dbReference>
<dbReference type="Gene3D" id="3.40.640.10">
    <property type="entry name" value="Type I PLP-dependent aspartate aminotransferase-like (Major domain)"/>
    <property type="match status" value="1"/>
</dbReference>
<dbReference type="PIRSF" id="PIRSF005572">
    <property type="entry name" value="NifS"/>
    <property type="match status" value="1"/>
</dbReference>
<dbReference type="SUPFAM" id="SSF53383">
    <property type="entry name" value="PLP-dependent transferases"/>
    <property type="match status" value="1"/>
</dbReference>
<dbReference type="EMBL" id="LT966316">
    <property type="protein sequence ID" value="SOU92546.1"/>
    <property type="molecule type" value="Genomic_DNA"/>
</dbReference>
<dbReference type="GO" id="GO:0031071">
    <property type="term" value="F:cysteine desulfurase activity"/>
    <property type="evidence" value="ECO:0007669"/>
    <property type="project" value="UniProtKB-EC"/>
</dbReference>
<evidence type="ECO:0000256" key="6">
    <source>
        <dbReference type="ARBA" id="ARBA00023004"/>
    </source>
</evidence>
<comment type="similarity">
    <text evidence="2">Belongs to the class-V pyridoxal-phosphate-dependent aminotransferase family. NifS/IscS subfamily.</text>
</comment>
<evidence type="ECO:0000256" key="7">
    <source>
        <dbReference type="ARBA" id="ARBA00023014"/>
    </source>
</evidence>
<evidence type="ECO:0000256" key="4">
    <source>
        <dbReference type="ARBA" id="ARBA00022723"/>
    </source>
</evidence>
<keyword evidence="4" id="KW-0479">Metal-binding</keyword>
<dbReference type="PANTHER" id="PTHR11601:SF34">
    <property type="entry name" value="CYSTEINE DESULFURASE"/>
    <property type="match status" value="1"/>
</dbReference>
<evidence type="ECO:0000313" key="10">
    <source>
        <dbReference type="EMBL" id="SOU92546.1"/>
    </source>
</evidence>
<organism evidence="10">
    <name type="scientific">Leptospirillum ferriphilum</name>
    <dbReference type="NCBI Taxonomy" id="178606"/>
    <lineage>
        <taxon>Bacteria</taxon>
        <taxon>Pseudomonadati</taxon>
        <taxon>Nitrospirota</taxon>
        <taxon>Nitrospiria</taxon>
        <taxon>Nitrospirales</taxon>
        <taxon>Nitrospiraceae</taxon>
        <taxon>Leptospirillum</taxon>
    </lineage>
</organism>
<dbReference type="InterPro" id="IPR016454">
    <property type="entry name" value="Cysteine_dSase"/>
</dbReference>
<evidence type="ECO:0000256" key="3">
    <source>
        <dbReference type="ARBA" id="ARBA00022679"/>
    </source>
</evidence>
<dbReference type="PANTHER" id="PTHR11601">
    <property type="entry name" value="CYSTEINE DESULFURYLASE FAMILY MEMBER"/>
    <property type="match status" value="1"/>
</dbReference>
<dbReference type="GO" id="GO:0046872">
    <property type="term" value="F:metal ion binding"/>
    <property type="evidence" value="ECO:0007669"/>
    <property type="project" value="UniProtKB-KW"/>
</dbReference>
<dbReference type="Pfam" id="PF00266">
    <property type="entry name" value="Aminotran_5"/>
    <property type="match status" value="1"/>
</dbReference>
<dbReference type="EC" id="2.8.1.7" evidence="10"/>